<dbReference type="CDD" id="cd05352">
    <property type="entry name" value="MDH-like_SDR_c"/>
    <property type="match status" value="1"/>
</dbReference>
<dbReference type="GO" id="GO:0005975">
    <property type="term" value="P:carbohydrate metabolic process"/>
    <property type="evidence" value="ECO:0007669"/>
    <property type="project" value="UniProtKB-ARBA"/>
</dbReference>
<dbReference type="PRINTS" id="PR00081">
    <property type="entry name" value="GDHRDH"/>
</dbReference>
<proteinExistence type="inferred from homology"/>
<dbReference type="PRINTS" id="PR00080">
    <property type="entry name" value="SDRFAMILY"/>
</dbReference>
<sequence>MSDQVISFTNAALGPLPTKPPTLPTNVLDLFSLKGKVASVTGSSGGIGWAVAEAYAQAGADVAIWYNSKPADDKAEYLSKTYGVKSKAYQCNVIDPKSVEQVIGQIEKDFGTIDIFVANAGVAWTDGPEVDVEGYDKWKKIIDCDLNGVYYCAHTVGQIFKKKGSGSLIITSSMSGTIVNVPQLQAPYNAAKAACTHLARSLAVEWASFGARVNAVSPGYIATDIAEFADIEMKKKWWQLTPLGREGLPQELVGAYLYLASNASTFTTGSNMAVDGGYVCP</sequence>
<gene>
    <name evidence="4" type="ORF">G210_2706</name>
</gene>
<evidence type="ECO:0000313" key="4">
    <source>
        <dbReference type="EMBL" id="EMG47015.1"/>
    </source>
</evidence>
<accession>M3JVS2</accession>
<dbReference type="eggNOG" id="KOG0725">
    <property type="taxonomic scope" value="Eukaryota"/>
</dbReference>
<name>M3JVS2_CANMX</name>
<organism evidence="4 5">
    <name type="scientific">Candida maltosa (strain Xu316)</name>
    <name type="common">Yeast</name>
    <dbReference type="NCBI Taxonomy" id="1245528"/>
    <lineage>
        <taxon>Eukaryota</taxon>
        <taxon>Fungi</taxon>
        <taxon>Dikarya</taxon>
        <taxon>Ascomycota</taxon>
        <taxon>Saccharomycotina</taxon>
        <taxon>Pichiomycetes</taxon>
        <taxon>Debaryomycetaceae</taxon>
        <taxon>Candida/Lodderomyces clade</taxon>
        <taxon>Candida</taxon>
    </lineage>
</organism>
<dbReference type="Gene3D" id="3.40.50.720">
    <property type="entry name" value="NAD(P)-binding Rossmann-like Domain"/>
    <property type="match status" value="1"/>
</dbReference>
<dbReference type="GO" id="GO:0050664">
    <property type="term" value="F:oxidoreductase activity, acting on NAD(P)H, oxygen as acceptor"/>
    <property type="evidence" value="ECO:0007669"/>
    <property type="project" value="TreeGrafter"/>
</dbReference>
<dbReference type="OrthoDB" id="1888931at2759"/>
<reference evidence="4 5" key="1">
    <citation type="submission" date="2013-02" db="EMBL/GenBank/DDBJ databases">
        <title>Genome sequence of Candida maltosa Xu316, a potential industrial strain for xylitol and ethanol production.</title>
        <authorList>
            <person name="Yu J."/>
            <person name="Wang Q."/>
            <person name="Geng X."/>
            <person name="Bao W."/>
            <person name="He P."/>
            <person name="Cai J."/>
        </authorList>
    </citation>
    <scope>NUCLEOTIDE SEQUENCE [LARGE SCALE GENOMIC DNA]</scope>
    <source>
        <strain evidence="5">Xu316</strain>
    </source>
</reference>
<evidence type="ECO:0000313" key="5">
    <source>
        <dbReference type="Proteomes" id="UP000011777"/>
    </source>
</evidence>
<evidence type="ECO:0000256" key="2">
    <source>
        <dbReference type="ARBA" id="ARBA00022857"/>
    </source>
</evidence>
<evidence type="ECO:0000256" key="3">
    <source>
        <dbReference type="ARBA" id="ARBA00023002"/>
    </source>
</evidence>
<dbReference type="InterPro" id="IPR002347">
    <property type="entry name" value="SDR_fam"/>
</dbReference>
<keyword evidence="3" id="KW-0560">Oxidoreductase</keyword>
<dbReference type="AlphaFoldDB" id="M3JVS2"/>
<dbReference type="Pfam" id="PF13561">
    <property type="entry name" value="adh_short_C2"/>
    <property type="match status" value="1"/>
</dbReference>
<evidence type="ECO:0000256" key="1">
    <source>
        <dbReference type="ARBA" id="ARBA00006484"/>
    </source>
</evidence>
<dbReference type="GO" id="GO:0050085">
    <property type="term" value="F:mannitol 2-dehydrogenase (NADP+) activity"/>
    <property type="evidence" value="ECO:0007669"/>
    <property type="project" value="UniProtKB-ARBA"/>
</dbReference>
<protein>
    <submittedName>
        <fullName evidence="4">Sorbose reductase SOU1</fullName>
    </submittedName>
</protein>
<dbReference type="PANTHER" id="PTHR43008">
    <property type="entry name" value="BENZIL REDUCTASE"/>
    <property type="match status" value="1"/>
</dbReference>
<comment type="similarity">
    <text evidence="1">Belongs to the short-chain dehydrogenases/reductases (SDR) family.</text>
</comment>
<dbReference type="Proteomes" id="UP000011777">
    <property type="component" value="Unassembled WGS sequence"/>
</dbReference>
<keyword evidence="2" id="KW-0521">NADP</keyword>
<dbReference type="GO" id="GO:0044281">
    <property type="term" value="P:small molecule metabolic process"/>
    <property type="evidence" value="ECO:0007669"/>
    <property type="project" value="UniProtKB-ARBA"/>
</dbReference>
<dbReference type="STRING" id="1245528.M3JVS2"/>
<keyword evidence="5" id="KW-1185">Reference proteome</keyword>
<dbReference type="EMBL" id="AOGT01001760">
    <property type="protein sequence ID" value="EMG47015.1"/>
    <property type="molecule type" value="Genomic_DNA"/>
</dbReference>
<comment type="caution">
    <text evidence="4">The sequence shown here is derived from an EMBL/GenBank/DDBJ whole genome shotgun (WGS) entry which is preliminary data.</text>
</comment>
<dbReference type="FunFam" id="3.40.50.720:FF:000090">
    <property type="entry name" value="NADP-dependent mannitol dehydrogenase"/>
    <property type="match status" value="1"/>
</dbReference>
<dbReference type="SUPFAM" id="SSF51735">
    <property type="entry name" value="NAD(P)-binding Rossmann-fold domains"/>
    <property type="match status" value="1"/>
</dbReference>
<dbReference type="PANTHER" id="PTHR43008:SF13">
    <property type="entry name" value="L-XYLULOSE REDUCTASE-RELATED"/>
    <property type="match status" value="1"/>
</dbReference>
<dbReference type="HOGENOM" id="CLU_010194_1_1_1"/>
<dbReference type="InterPro" id="IPR036291">
    <property type="entry name" value="NAD(P)-bd_dom_sf"/>
</dbReference>
<dbReference type="OMA" id="DETKDIW"/>